<evidence type="ECO:0000256" key="1">
    <source>
        <dbReference type="ARBA" id="ARBA00010587"/>
    </source>
</evidence>
<comment type="caution">
    <text evidence="4">The sequence shown here is derived from an EMBL/GenBank/DDBJ whole genome shotgun (WGS) entry which is preliminary data.</text>
</comment>
<reference evidence="4" key="1">
    <citation type="submission" date="2023-06" db="EMBL/GenBank/DDBJ databases">
        <title>Survivors Of The Sea: Transcriptome response of Skeletonema marinoi to long-term dormancy.</title>
        <authorList>
            <person name="Pinder M.I.M."/>
            <person name="Kourtchenko O."/>
            <person name="Robertson E.K."/>
            <person name="Larsson T."/>
            <person name="Maumus F."/>
            <person name="Osuna-Cruz C.M."/>
            <person name="Vancaester E."/>
            <person name="Stenow R."/>
            <person name="Vandepoele K."/>
            <person name="Ploug H."/>
            <person name="Bruchert V."/>
            <person name="Godhe A."/>
            <person name="Topel M."/>
        </authorList>
    </citation>
    <scope>NUCLEOTIDE SEQUENCE</scope>
    <source>
        <strain evidence="4">R05AC</strain>
    </source>
</reference>
<proteinExistence type="inferred from homology"/>
<organism evidence="4 5">
    <name type="scientific">Skeletonema marinoi</name>
    <dbReference type="NCBI Taxonomy" id="267567"/>
    <lineage>
        <taxon>Eukaryota</taxon>
        <taxon>Sar</taxon>
        <taxon>Stramenopiles</taxon>
        <taxon>Ochrophyta</taxon>
        <taxon>Bacillariophyta</taxon>
        <taxon>Coscinodiscophyceae</taxon>
        <taxon>Thalassiosirophycidae</taxon>
        <taxon>Thalassiosirales</taxon>
        <taxon>Skeletonemataceae</taxon>
        <taxon>Skeletonema</taxon>
        <taxon>Skeletonema marinoi-dohrnii complex</taxon>
    </lineage>
</organism>
<dbReference type="InterPro" id="IPR035938">
    <property type="entry name" value="Hemerythrin-like_sf"/>
</dbReference>
<dbReference type="SUPFAM" id="SSF47188">
    <property type="entry name" value="Hemerythrin-like"/>
    <property type="match status" value="1"/>
</dbReference>
<dbReference type="EMBL" id="JATAAI010000054">
    <property type="protein sequence ID" value="KAK1733094.1"/>
    <property type="molecule type" value="Genomic_DNA"/>
</dbReference>
<evidence type="ECO:0000313" key="5">
    <source>
        <dbReference type="Proteomes" id="UP001224775"/>
    </source>
</evidence>
<protein>
    <submittedName>
        <fullName evidence="4">Uncharacterized protein</fullName>
    </submittedName>
</protein>
<keyword evidence="5" id="KW-1185">Reference proteome</keyword>
<dbReference type="Gene3D" id="1.20.120.50">
    <property type="entry name" value="Hemerythrin-like"/>
    <property type="match status" value="1"/>
</dbReference>
<accession>A0AAD9D4V9</accession>
<dbReference type="AlphaFoldDB" id="A0AAD9D4V9"/>
<evidence type="ECO:0000313" key="4">
    <source>
        <dbReference type="EMBL" id="KAK1733094.1"/>
    </source>
</evidence>
<sequence length="284" mass="31937">MAEVVGDFYVHLVDGAEVSRDLTSSTKLLTSKKIPTVMHFYDGGYGSRVQFLMVCVDGARVAIEFGRMFDLKAVVNCYIPSRGYMPVGFGQLGCSGFIISDEKGYFVSRKTRAYLQYGELAFDHVEQILEKKCSVVPARHEVLVEEEKKADEDVLSKNWVMPSVGIQTMDEEHELCEGALSLMLLKPNTQTLTKVMEALTEHFQHEEELMKQAGFGRPGEPFSPYANHVKDHERILDIGYVELAKKSEPNKSFLNFTCSETQLNEPYKSFVAMTCSDVSDEKAV</sequence>
<keyword evidence="3" id="KW-0408">Iron</keyword>
<name>A0AAD9D4V9_9STRA</name>
<evidence type="ECO:0000256" key="3">
    <source>
        <dbReference type="ARBA" id="ARBA00023004"/>
    </source>
</evidence>
<comment type="similarity">
    <text evidence="1">Belongs to the hemerythrin family.</text>
</comment>
<dbReference type="Proteomes" id="UP001224775">
    <property type="component" value="Unassembled WGS sequence"/>
</dbReference>
<keyword evidence="2" id="KW-0479">Metal-binding</keyword>
<dbReference type="GO" id="GO:0046872">
    <property type="term" value="F:metal ion binding"/>
    <property type="evidence" value="ECO:0007669"/>
    <property type="project" value="UniProtKB-KW"/>
</dbReference>
<gene>
    <name evidence="4" type="ORF">QTG54_016232</name>
</gene>
<evidence type="ECO:0000256" key="2">
    <source>
        <dbReference type="ARBA" id="ARBA00022723"/>
    </source>
</evidence>